<dbReference type="EMBL" id="AP018164">
    <property type="protein sequence ID" value="BAX92560.1"/>
    <property type="molecule type" value="Genomic_DNA"/>
</dbReference>
<protein>
    <submittedName>
        <fullName evidence="1">Uncharacterized protein</fullName>
    </submittedName>
</protein>
<dbReference type="KEGG" id="mshg:MSG_02416"/>
<keyword evidence="2" id="KW-1185">Reference proteome</keyword>
<sequence length="69" mass="7687">MLGFDVFLDVELNGPPMEVVTGEDGARGRMIGKTVVDLLEFRHRSFAPRSENALGYNRRTSAQLRGYAT</sequence>
<gene>
    <name evidence="1" type="ORF">MSG_02416</name>
</gene>
<organism evidence="1 2">
    <name type="scientific">Mycobacterium shigaense</name>
    <dbReference type="NCBI Taxonomy" id="722731"/>
    <lineage>
        <taxon>Bacteria</taxon>
        <taxon>Bacillati</taxon>
        <taxon>Actinomycetota</taxon>
        <taxon>Actinomycetes</taxon>
        <taxon>Mycobacteriales</taxon>
        <taxon>Mycobacteriaceae</taxon>
        <taxon>Mycobacterium</taxon>
        <taxon>Mycobacterium simiae complex</taxon>
    </lineage>
</organism>
<proteinExistence type="predicted"/>
<dbReference type="AlphaFoldDB" id="A0A1Z4EI29"/>
<evidence type="ECO:0000313" key="1">
    <source>
        <dbReference type="EMBL" id="BAX92560.1"/>
    </source>
</evidence>
<evidence type="ECO:0000313" key="2">
    <source>
        <dbReference type="Proteomes" id="UP000217736"/>
    </source>
</evidence>
<accession>A0A1Z4EI29</accession>
<reference evidence="2" key="1">
    <citation type="submission" date="2017-06" db="EMBL/GenBank/DDBJ databases">
        <title>Complete Genome Sequence of Mycobacterium shigaense.</title>
        <authorList>
            <person name="Fukano H."/>
            <person name="Yoshida M."/>
            <person name="Kazumi Y."/>
            <person name="Ogura Y."/>
            <person name="Mitarai S."/>
            <person name="Hayashi T."/>
            <person name="Hoshino Y."/>
        </authorList>
    </citation>
    <scope>NUCLEOTIDE SEQUENCE [LARGE SCALE GENOMIC DNA]</scope>
    <source>
        <strain evidence="2">UN-152</strain>
    </source>
</reference>
<dbReference type="Proteomes" id="UP000217736">
    <property type="component" value="Chromosome"/>
</dbReference>
<name>A0A1Z4EI29_9MYCO</name>